<dbReference type="SUPFAM" id="SSF56003">
    <property type="entry name" value="Molybdenum cofactor-binding domain"/>
    <property type="match status" value="1"/>
</dbReference>
<dbReference type="SUPFAM" id="SSF54665">
    <property type="entry name" value="CO dehydrogenase molybdoprotein N-domain-like"/>
    <property type="match status" value="1"/>
</dbReference>
<dbReference type="InterPro" id="IPR036856">
    <property type="entry name" value="Ald_Oxase/Xan_DH_a/b_sf"/>
</dbReference>
<dbReference type="RefSeq" id="WP_020373332.1">
    <property type="nucleotide sequence ID" value="NZ_FWWY01000001.1"/>
</dbReference>
<dbReference type="GO" id="GO:0005506">
    <property type="term" value="F:iron ion binding"/>
    <property type="evidence" value="ECO:0007669"/>
    <property type="project" value="InterPro"/>
</dbReference>
<accession>A0A1W1WIY4</accession>
<dbReference type="GO" id="GO:0016491">
    <property type="term" value="F:oxidoreductase activity"/>
    <property type="evidence" value="ECO:0007669"/>
    <property type="project" value="UniProtKB-KW"/>
</dbReference>
<organism evidence="5 6">
    <name type="scientific">Sulfobacillus thermosulfidooxidans (strain DSM 9293 / VKM B-1269 / AT-1)</name>
    <dbReference type="NCBI Taxonomy" id="929705"/>
    <lineage>
        <taxon>Bacteria</taxon>
        <taxon>Bacillati</taxon>
        <taxon>Bacillota</taxon>
        <taxon>Clostridia</taxon>
        <taxon>Eubacteriales</taxon>
        <taxon>Clostridiales Family XVII. Incertae Sedis</taxon>
        <taxon>Sulfobacillus</taxon>
    </lineage>
</organism>
<dbReference type="Gene3D" id="3.30.365.10">
    <property type="entry name" value="Aldehyde oxidase/xanthine dehydrogenase, molybdopterin binding domain"/>
    <property type="match status" value="4"/>
</dbReference>
<dbReference type="Pfam" id="PF20256">
    <property type="entry name" value="MoCoBD_2"/>
    <property type="match status" value="1"/>
</dbReference>
<dbReference type="Proteomes" id="UP000192660">
    <property type="component" value="Unassembled WGS sequence"/>
</dbReference>
<dbReference type="SMART" id="SM01008">
    <property type="entry name" value="Ald_Xan_dh_C"/>
    <property type="match status" value="1"/>
</dbReference>
<feature type="domain" description="Aldehyde oxidase/xanthine dehydrogenase a/b hammerhead" evidence="4">
    <location>
        <begin position="7"/>
        <end position="121"/>
    </location>
</feature>
<dbReference type="InterPro" id="IPR008274">
    <property type="entry name" value="AldOxase/xan_DH_MoCoBD1"/>
</dbReference>
<dbReference type="PANTHER" id="PTHR11908">
    <property type="entry name" value="XANTHINE DEHYDROGENASE"/>
    <property type="match status" value="1"/>
</dbReference>
<dbReference type="InterPro" id="IPR000674">
    <property type="entry name" value="Ald_Oxase/Xan_DH_a/b"/>
</dbReference>
<dbReference type="Gene3D" id="3.90.1170.50">
    <property type="entry name" value="Aldehyde oxidase/xanthine dehydrogenase, a/b hammerhead"/>
    <property type="match status" value="1"/>
</dbReference>
<keyword evidence="6" id="KW-1185">Reference proteome</keyword>
<dbReference type="OrthoDB" id="9759099at2"/>
<dbReference type="InterPro" id="IPR046867">
    <property type="entry name" value="AldOxase/xan_DH_MoCoBD2"/>
</dbReference>
<dbReference type="STRING" id="28034.BFX07_12010"/>
<proteinExistence type="predicted"/>
<keyword evidence="1" id="KW-0500">Molybdenum</keyword>
<evidence type="ECO:0000313" key="5">
    <source>
        <dbReference type="EMBL" id="SMC06109.1"/>
    </source>
</evidence>
<evidence type="ECO:0000256" key="2">
    <source>
        <dbReference type="ARBA" id="ARBA00023002"/>
    </source>
</evidence>
<comment type="cofactor">
    <cofactor evidence="3">
        <name>Mo-molybdopterin cytosine dinucleotide</name>
        <dbReference type="ChEBI" id="CHEBI:71308"/>
    </cofactor>
</comment>
<dbReference type="PANTHER" id="PTHR11908:SF132">
    <property type="entry name" value="ALDEHYDE OXIDASE 1-RELATED"/>
    <property type="match status" value="1"/>
</dbReference>
<dbReference type="Pfam" id="PF01315">
    <property type="entry name" value="Ald_Xan_dh_C"/>
    <property type="match status" value="1"/>
</dbReference>
<gene>
    <name evidence="5" type="ORF">SAMN00768000_2638</name>
</gene>
<dbReference type="EMBL" id="FWWY01000001">
    <property type="protein sequence ID" value="SMC06109.1"/>
    <property type="molecule type" value="Genomic_DNA"/>
</dbReference>
<protein>
    <submittedName>
        <fullName evidence="5">Putative selenate reductase molybdopterin-binding subunit</fullName>
    </submittedName>
</protein>
<dbReference type="Pfam" id="PF02738">
    <property type="entry name" value="MoCoBD_1"/>
    <property type="match status" value="1"/>
</dbReference>
<keyword evidence="2" id="KW-0560">Oxidoreductase</keyword>
<dbReference type="AlphaFoldDB" id="A0A1W1WIY4"/>
<evidence type="ECO:0000259" key="4">
    <source>
        <dbReference type="SMART" id="SM01008"/>
    </source>
</evidence>
<dbReference type="InterPro" id="IPR016208">
    <property type="entry name" value="Ald_Oxase/xanthine_DH-like"/>
</dbReference>
<sequence length="715" mass="78077">MRKWALSTRPRFAPDMLDLAPDALVCGVIEAASAPCTAQIQNLESLRQMPGVVAILTADDVPEHRFTTAGQPEPEPSPYDMKILNTVVRYPGEPIALIAAHSEKDIKSVQQCAEIDYQPVHGPFHESHPSNVMSQWDLRTEPLSEVGNEQFRTTVRVPRVSHMQLEPHAALSYFDEENRLVIVTTTQVPYHVRRIVARALGWPVSRILVKATDVGGGFGGKQEVIVEPWVALLAVWTKKPVKMMLNRRQEFTITRTRHAATLNVESTWNNTTLQSIDLKADVETGPYGSHGPTVAHNMGLKSLPLYHAKNYHFHGQVRYTPGPVAGAFRGYGGPQGAMAIETHINQVAHAKGLSSAALRHLILAKKGDALDIFAHDGMVKRQHHNDLGELLATTMARIQSGPPVDENEGIGLAMSMQASGVPGQELAQVVIHVDEDGSLVVKTGAMDIGQGSKEALAQIIYEALDLPVDSIPIYFSMGKTSDNGFDYGTYASSTTYVTGYAAFKAARIVRRKMLALARRISRASSTPLSPLAACWYSVAHASFYGPWRHPIMGQGVAVPTDSPAPFAILAVRLKVHNTGQLDIQQMVMGIDVGKPINPMGLRGQIEGAVVQGLGYALCEELELDEQDAYVRNASLFDYPLITPQDIPPLEIIIADHQEQTVPFGGKSAGEVALAPVAPAIVDGIFQAKGIWMTELPITMERLWYALQAQQETIVR</sequence>
<evidence type="ECO:0000313" key="6">
    <source>
        <dbReference type="Proteomes" id="UP000192660"/>
    </source>
</evidence>
<evidence type="ECO:0000256" key="1">
    <source>
        <dbReference type="ARBA" id="ARBA00022505"/>
    </source>
</evidence>
<reference evidence="6" key="1">
    <citation type="submission" date="2017-04" db="EMBL/GenBank/DDBJ databases">
        <authorList>
            <person name="Varghese N."/>
            <person name="Submissions S."/>
        </authorList>
    </citation>
    <scope>NUCLEOTIDE SEQUENCE [LARGE SCALE GENOMIC DNA]</scope>
    <source>
        <strain evidence="6">DSM 9293</strain>
    </source>
</reference>
<dbReference type="InterPro" id="IPR037165">
    <property type="entry name" value="AldOxase/xan_DH_Mopterin-bd_sf"/>
</dbReference>
<evidence type="ECO:0000256" key="3">
    <source>
        <dbReference type="ARBA" id="ARBA00053029"/>
    </source>
</evidence>
<name>A0A1W1WIY4_SULTA</name>
<dbReference type="FunFam" id="3.30.365.10:FF:000001">
    <property type="entry name" value="Xanthine dehydrogenase oxidase"/>
    <property type="match status" value="1"/>
</dbReference>